<name>A0ACC1J7W2_9FUNG</name>
<comment type="caution">
    <text evidence="1">The sequence shown here is derived from an EMBL/GenBank/DDBJ whole genome shotgun (WGS) entry which is preliminary data.</text>
</comment>
<reference evidence="1" key="1">
    <citation type="submission" date="2022-07" db="EMBL/GenBank/DDBJ databases">
        <title>Phylogenomic reconstructions and comparative analyses of Kickxellomycotina fungi.</title>
        <authorList>
            <person name="Reynolds N.K."/>
            <person name="Stajich J.E."/>
            <person name="Barry K."/>
            <person name="Grigoriev I.V."/>
            <person name="Crous P."/>
            <person name="Smith M.E."/>
        </authorList>
    </citation>
    <scope>NUCLEOTIDE SEQUENCE</scope>
    <source>
        <strain evidence="1">NRRL 5244</strain>
    </source>
</reference>
<proteinExistence type="predicted"/>
<protein>
    <submittedName>
        <fullName evidence="1">Uncharacterized protein</fullName>
    </submittedName>
</protein>
<evidence type="ECO:0000313" key="2">
    <source>
        <dbReference type="Proteomes" id="UP001150603"/>
    </source>
</evidence>
<dbReference type="EMBL" id="JANBPW010002451">
    <property type="protein sequence ID" value="KAJ1940770.1"/>
    <property type="molecule type" value="Genomic_DNA"/>
</dbReference>
<accession>A0ACC1J7W2</accession>
<organism evidence="1 2">
    <name type="scientific">Linderina macrospora</name>
    <dbReference type="NCBI Taxonomy" id="4868"/>
    <lineage>
        <taxon>Eukaryota</taxon>
        <taxon>Fungi</taxon>
        <taxon>Fungi incertae sedis</taxon>
        <taxon>Zoopagomycota</taxon>
        <taxon>Kickxellomycotina</taxon>
        <taxon>Kickxellomycetes</taxon>
        <taxon>Kickxellales</taxon>
        <taxon>Kickxellaceae</taxon>
        <taxon>Linderina</taxon>
    </lineage>
</organism>
<sequence length="231" mass="25625">MVKYTNVGKEAVEVVKLFLNPLMLALIPMCFTSNFFYGYQFGAINGAIFNLRTRGFNNIIYWGAQMVGAYAISFVLDNKNMNRKKRGIIGFAIVAVFFNVMDTDYPGGLIDFKDSSRAGGPITLYFACGLGDALYQSFAYWVIGALTNDNQKLSRYVGFYKGMQSFGGAISWQLEAKGVDFMGQLIGNWVLFGISLISMAYVVWNIKDHSEDTIAADEDDIVKEKASAEAV</sequence>
<gene>
    <name evidence="1" type="ORF">FBU59_003707</name>
</gene>
<dbReference type="Proteomes" id="UP001150603">
    <property type="component" value="Unassembled WGS sequence"/>
</dbReference>
<evidence type="ECO:0000313" key="1">
    <source>
        <dbReference type="EMBL" id="KAJ1940770.1"/>
    </source>
</evidence>
<keyword evidence="2" id="KW-1185">Reference proteome</keyword>